<evidence type="ECO:0000256" key="33">
    <source>
        <dbReference type="SAM" id="MobiDB-lite"/>
    </source>
</evidence>
<evidence type="ECO:0000256" key="19">
    <source>
        <dbReference type="ARBA" id="ARBA00022829"/>
    </source>
</evidence>
<dbReference type="FunFam" id="3.30.200.20:FF:000310">
    <property type="entry name" value="serine/threonine-protein kinase Nek2"/>
    <property type="match status" value="1"/>
</dbReference>
<evidence type="ECO:0000256" key="23">
    <source>
        <dbReference type="ARBA" id="ARBA00023054"/>
    </source>
</evidence>
<keyword evidence="22" id="KW-0460">Magnesium</keyword>
<dbReference type="SUPFAM" id="SSF56112">
    <property type="entry name" value="Protein kinase-like (PK-like)"/>
    <property type="match status" value="1"/>
</dbReference>
<dbReference type="InterPro" id="IPR051131">
    <property type="entry name" value="NEK_Ser/Thr_kinase_NIMA"/>
</dbReference>
<evidence type="ECO:0000256" key="31">
    <source>
        <dbReference type="ARBA" id="ARBA00067730"/>
    </source>
</evidence>
<keyword evidence="24" id="KW-0206">Cytoskeleton</keyword>
<evidence type="ECO:0000256" key="27">
    <source>
        <dbReference type="ARBA" id="ARBA00023306"/>
    </source>
</evidence>
<dbReference type="EC" id="2.7.11.1" evidence="7"/>
<feature type="compositionally biased region" description="Basic and acidic residues" evidence="33">
    <location>
        <begin position="327"/>
        <end position="355"/>
    </location>
</feature>
<keyword evidence="18 35" id="KW-0418">Kinase</keyword>
<dbReference type="PANTHER" id="PTHR44899">
    <property type="entry name" value="CAMK FAMILY PROTEIN KINASE"/>
    <property type="match status" value="1"/>
</dbReference>
<keyword evidence="28" id="KW-0137">Centromere</keyword>
<sequence length="489" mass="56632">MPSKLSDYDILYQIGSGSYGKCLKVRRRSDSKILVWKDMDYGSMTEPEKQQLVSEVNLLRELKHRFIVRYHDRIIDRSKSRLYLIMEYCAGGDLASLITKYRKERRFMEEEFILKIFVQLILALQSCHGQRQKSGNQGKILHRDLKPANVFLDENHNVKLGDFGLARVLHHDTSFAKTFVGTPYYMSPEQMSKAHYNEKSDLWSLGCLVYELCALVPPFTAPNQRLLAVKIKEGRFRRIPSKYSDELHNCISSMLRLTSTARPSLEDLLQLPLLRNIVAEYSEHVTPAQPEAKPSTPPAEPQERVLQAIEGKLAERRISSSSTSSGEVRRLSPDAALRAKESALDEKSRELERRERDLKRKERLLDEREKAAEEKMKTAESLIRQYRELRSDQKLFGAANKDKYGLDAMDHRKQVHFAAEAKENDPAYYGLDNYRYALGKKENYGAGKPVVDYRRKLRDLKLNEEQTKKYGRVPKFDSDVKVRHILGMR</sequence>
<evidence type="ECO:0000256" key="16">
    <source>
        <dbReference type="ARBA" id="ARBA00022741"/>
    </source>
</evidence>
<dbReference type="GO" id="GO:0005524">
    <property type="term" value="F:ATP binding"/>
    <property type="evidence" value="ECO:0007669"/>
    <property type="project" value="UniProtKB-KW"/>
</dbReference>
<comment type="subcellular location">
    <subcellularLocation>
        <location evidence="4">Chromosome</location>
        <location evidence="4">Centromere</location>
        <location evidence="4">Kinetochore</location>
    </subcellularLocation>
    <subcellularLocation>
        <location evidence="2">Cytoplasm</location>
        <location evidence="2">Cytoskeleton</location>
        <location evidence="2">Microtubule organizing center</location>
        <location evidence="2">Centrosome</location>
    </subcellularLocation>
    <subcellularLocation>
        <location evidence="5">Cytoplasm</location>
        <location evidence="5">Cytoskeleton</location>
        <location evidence="5">Spindle pole</location>
    </subcellularLocation>
    <subcellularLocation>
        <location evidence="3">Nucleus</location>
        <location evidence="3">Nucleolus</location>
    </subcellularLocation>
</comment>
<evidence type="ECO:0000256" key="7">
    <source>
        <dbReference type="ARBA" id="ARBA00012513"/>
    </source>
</evidence>
<keyword evidence="16" id="KW-0547">Nucleotide-binding</keyword>
<keyword evidence="12" id="KW-0132">Cell division</keyword>
<dbReference type="GO" id="GO:0000278">
    <property type="term" value="P:mitotic cell cycle"/>
    <property type="evidence" value="ECO:0007669"/>
    <property type="project" value="UniProtKB-ARBA"/>
</dbReference>
<dbReference type="GO" id="GO:0046872">
    <property type="term" value="F:metal ion binding"/>
    <property type="evidence" value="ECO:0007669"/>
    <property type="project" value="UniProtKB-KW"/>
</dbReference>
<keyword evidence="26" id="KW-0469">Meiosis</keyword>
<dbReference type="Gene3D" id="1.10.510.10">
    <property type="entry name" value="Transferase(Phosphotransferase) domain 1"/>
    <property type="match status" value="1"/>
</dbReference>
<dbReference type="GO" id="GO:0005813">
    <property type="term" value="C:centrosome"/>
    <property type="evidence" value="ECO:0007669"/>
    <property type="project" value="UniProtKB-SubCell"/>
</dbReference>
<comment type="catalytic activity">
    <reaction evidence="29">
        <text>L-threonyl-[protein] + ATP = O-phospho-L-threonyl-[protein] + ADP + H(+)</text>
        <dbReference type="Rhea" id="RHEA:46608"/>
        <dbReference type="Rhea" id="RHEA-COMP:11060"/>
        <dbReference type="Rhea" id="RHEA-COMP:11605"/>
        <dbReference type="ChEBI" id="CHEBI:15378"/>
        <dbReference type="ChEBI" id="CHEBI:30013"/>
        <dbReference type="ChEBI" id="CHEBI:30616"/>
        <dbReference type="ChEBI" id="CHEBI:61977"/>
        <dbReference type="ChEBI" id="CHEBI:456216"/>
        <dbReference type="EC" id="2.7.11.1"/>
    </reaction>
</comment>
<gene>
    <name evidence="35" type="primary">Nek2</name>
</gene>
<comment type="similarity">
    <text evidence="6">Belongs to the protein kinase superfamily. NEK Ser/Thr protein kinase family. NIMA subfamily.</text>
</comment>
<dbReference type="EMBL" id="LR788425">
    <property type="protein sequence ID" value="CAB3264287.1"/>
    <property type="molecule type" value="mRNA"/>
</dbReference>
<evidence type="ECO:0000256" key="17">
    <source>
        <dbReference type="ARBA" id="ARBA00022776"/>
    </source>
</evidence>
<evidence type="ECO:0000256" key="22">
    <source>
        <dbReference type="ARBA" id="ARBA00022842"/>
    </source>
</evidence>
<evidence type="ECO:0000256" key="15">
    <source>
        <dbReference type="ARBA" id="ARBA00022723"/>
    </source>
</evidence>
<evidence type="ECO:0000256" key="28">
    <source>
        <dbReference type="ARBA" id="ARBA00023328"/>
    </source>
</evidence>
<dbReference type="GO" id="GO:0005730">
    <property type="term" value="C:nucleolus"/>
    <property type="evidence" value="ECO:0007669"/>
    <property type="project" value="UniProtKB-SubCell"/>
</dbReference>
<dbReference type="GO" id="GO:0051301">
    <property type="term" value="P:cell division"/>
    <property type="evidence" value="ECO:0007669"/>
    <property type="project" value="UniProtKB-KW"/>
</dbReference>
<keyword evidence="15" id="KW-0479">Metal-binding</keyword>
<evidence type="ECO:0000256" key="32">
    <source>
        <dbReference type="ARBA" id="ARBA00082682"/>
    </source>
</evidence>
<dbReference type="GO" id="GO:0051321">
    <property type="term" value="P:meiotic cell cycle"/>
    <property type="evidence" value="ECO:0007669"/>
    <property type="project" value="UniProtKB-KW"/>
</dbReference>
<keyword evidence="11" id="KW-0597">Phosphoprotein</keyword>
<dbReference type="InterPro" id="IPR008271">
    <property type="entry name" value="Ser/Thr_kinase_AS"/>
</dbReference>
<evidence type="ECO:0000256" key="29">
    <source>
        <dbReference type="ARBA" id="ARBA00047899"/>
    </source>
</evidence>
<dbReference type="GO" id="GO:0004674">
    <property type="term" value="F:protein serine/threonine kinase activity"/>
    <property type="evidence" value="ECO:0007669"/>
    <property type="project" value="UniProtKB-KW"/>
</dbReference>
<dbReference type="FunFam" id="1.10.510.10:FF:000356">
    <property type="entry name" value="Serine/threonine-protein kinase Nek2"/>
    <property type="match status" value="1"/>
</dbReference>
<keyword evidence="17" id="KW-0498">Mitosis</keyword>
<evidence type="ECO:0000256" key="5">
    <source>
        <dbReference type="ARBA" id="ARBA00004647"/>
    </source>
</evidence>
<keyword evidence="20" id="KW-0995">Kinetochore</keyword>
<name>A0A6F9DLG9_9ASCI</name>
<evidence type="ECO:0000256" key="18">
    <source>
        <dbReference type="ARBA" id="ARBA00022777"/>
    </source>
</evidence>
<evidence type="ECO:0000313" key="35">
    <source>
        <dbReference type="EMBL" id="CAB3264287.1"/>
    </source>
</evidence>
<evidence type="ECO:0000256" key="14">
    <source>
        <dbReference type="ARBA" id="ARBA00022701"/>
    </source>
</evidence>
<keyword evidence="23" id="KW-0175">Coiled coil</keyword>
<dbReference type="Pfam" id="PF00069">
    <property type="entry name" value="Pkinase"/>
    <property type="match status" value="1"/>
</dbReference>
<dbReference type="PROSITE" id="PS50011">
    <property type="entry name" value="PROTEIN_KINASE_DOM"/>
    <property type="match status" value="1"/>
</dbReference>
<dbReference type="InterPro" id="IPR000719">
    <property type="entry name" value="Prot_kinase_dom"/>
</dbReference>
<keyword evidence="14" id="KW-0493">Microtubule</keyword>
<evidence type="ECO:0000256" key="4">
    <source>
        <dbReference type="ARBA" id="ARBA00004629"/>
    </source>
</evidence>
<evidence type="ECO:0000259" key="34">
    <source>
        <dbReference type="PROSITE" id="PS50011"/>
    </source>
</evidence>
<evidence type="ECO:0000256" key="2">
    <source>
        <dbReference type="ARBA" id="ARBA00004300"/>
    </source>
</evidence>
<evidence type="ECO:0000256" key="1">
    <source>
        <dbReference type="ARBA" id="ARBA00001946"/>
    </source>
</evidence>
<feature type="region of interest" description="Disordered" evidence="33">
    <location>
        <begin position="316"/>
        <end position="355"/>
    </location>
</feature>
<keyword evidence="9" id="KW-0963">Cytoplasm</keyword>
<evidence type="ECO:0000256" key="8">
    <source>
        <dbReference type="ARBA" id="ARBA00022454"/>
    </source>
</evidence>
<dbReference type="PROSITE" id="PS00108">
    <property type="entry name" value="PROTEIN_KINASE_ST"/>
    <property type="match status" value="1"/>
</dbReference>
<dbReference type="GO" id="GO:0051225">
    <property type="term" value="P:spindle assembly"/>
    <property type="evidence" value="ECO:0007669"/>
    <property type="project" value="UniProtKB-ARBA"/>
</dbReference>
<dbReference type="Gene3D" id="3.30.200.20">
    <property type="entry name" value="Phosphorylase Kinase, domain 1"/>
    <property type="match status" value="2"/>
</dbReference>
<dbReference type="FunFam" id="3.30.200.20:FF:000151">
    <property type="entry name" value="G2-specific protein kinase nimA"/>
    <property type="match status" value="1"/>
</dbReference>
<dbReference type="GO" id="GO:0000776">
    <property type="term" value="C:kinetochore"/>
    <property type="evidence" value="ECO:0007669"/>
    <property type="project" value="UniProtKB-KW"/>
</dbReference>
<keyword evidence="13" id="KW-0808">Transferase</keyword>
<dbReference type="SMART" id="SM00220">
    <property type="entry name" value="S_TKc"/>
    <property type="match status" value="1"/>
</dbReference>
<evidence type="ECO:0000256" key="20">
    <source>
        <dbReference type="ARBA" id="ARBA00022838"/>
    </source>
</evidence>
<proteinExistence type="evidence at transcript level"/>
<dbReference type="AlphaFoldDB" id="A0A6F9DLG9"/>
<comment type="catalytic activity">
    <reaction evidence="30">
        <text>L-seryl-[protein] + ATP = O-phospho-L-seryl-[protein] + ADP + H(+)</text>
        <dbReference type="Rhea" id="RHEA:17989"/>
        <dbReference type="Rhea" id="RHEA-COMP:9863"/>
        <dbReference type="Rhea" id="RHEA-COMP:11604"/>
        <dbReference type="ChEBI" id="CHEBI:15378"/>
        <dbReference type="ChEBI" id="CHEBI:29999"/>
        <dbReference type="ChEBI" id="CHEBI:30616"/>
        <dbReference type="ChEBI" id="CHEBI:83421"/>
        <dbReference type="ChEBI" id="CHEBI:456216"/>
        <dbReference type="EC" id="2.7.11.1"/>
    </reaction>
</comment>
<evidence type="ECO:0000256" key="13">
    <source>
        <dbReference type="ARBA" id="ARBA00022679"/>
    </source>
</evidence>
<keyword evidence="8" id="KW-0158">Chromosome</keyword>
<comment type="cofactor">
    <cofactor evidence="1">
        <name>Mg(2+)</name>
        <dbReference type="ChEBI" id="CHEBI:18420"/>
    </cofactor>
</comment>
<accession>A0A6F9DLG9</accession>
<evidence type="ECO:0000256" key="6">
    <source>
        <dbReference type="ARBA" id="ARBA00010886"/>
    </source>
</evidence>
<keyword evidence="19" id="KW-0159">Chromosome partition</keyword>
<evidence type="ECO:0000256" key="21">
    <source>
        <dbReference type="ARBA" id="ARBA00022840"/>
    </source>
</evidence>
<evidence type="ECO:0000256" key="11">
    <source>
        <dbReference type="ARBA" id="ARBA00022553"/>
    </source>
</evidence>
<keyword evidence="21" id="KW-0067">ATP-binding</keyword>
<organism evidence="35">
    <name type="scientific">Phallusia mammillata</name>
    <dbReference type="NCBI Taxonomy" id="59560"/>
    <lineage>
        <taxon>Eukaryota</taxon>
        <taxon>Metazoa</taxon>
        <taxon>Chordata</taxon>
        <taxon>Tunicata</taxon>
        <taxon>Ascidiacea</taxon>
        <taxon>Phlebobranchia</taxon>
        <taxon>Ascidiidae</taxon>
        <taxon>Phallusia</taxon>
    </lineage>
</organism>
<keyword evidence="10" id="KW-0723">Serine/threonine-protein kinase</keyword>
<feature type="domain" description="Protein kinase" evidence="34">
    <location>
        <begin position="8"/>
        <end position="274"/>
    </location>
</feature>
<keyword evidence="27" id="KW-0131">Cell cycle</keyword>
<dbReference type="GO" id="GO:0005874">
    <property type="term" value="C:microtubule"/>
    <property type="evidence" value="ECO:0007669"/>
    <property type="project" value="UniProtKB-KW"/>
</dbReference>
<dbReference type="GO" id="GO:0000922">
    <property type="term" value="C:spindle pole"/>
    <property type="evidence" value="ECO:0007669"/>
    <property type="project" value="UniProtKB-SubCell"/>
</dbReference>
<evidence type="ECO:0000256" key="26">
    <source>
        <dbReference type="ARBA" id="ARBA00023254"/>
    </source>
</evidence>
<evidence type="ECO:0000256" key="3">
    <source>
        <dbReference type="ARBA" id="ARBA00004604"/>
    </source>
</evidence>
<keyword evidence="25" id="KW-0539">Nucleus</keyword>
<evidence type="ECO:0000256" key="12">
    <source>
        <dbReference type="ARBA" id="ARBA00022618"/>
    </source>
</evidence>
<dbReference type="InterPro" id="IPR011009">
    <property type="entry name" value="Kinase-like_dom_sf"/>
</dbReference>
<evidence type="ECO:0000256" key="9">
    <source>
        <dbReference type="ARBA" id="ARBA00022490"/>
    </source>
</evidence>
<protein>
    <recommendedName>
        <fullName evidence="31">Serine/threonine-protein kinase Nek2</fullName>
        <ecNumber evidence="7">2.7.11.1</ecNumber>
    </recommendedName>
    <alternativeName>
        <fullName evidence="32">Never in mitosis A-related kinase 2</fullName>
    </alternativeName>
</protein>
<dbReference type="PANTHER" id="PTHR44899:SF10">
    <property type="entry name" value="NIMA-RELATED KINASE 2"/>
    <property type="match status" value="1"/>
</dbReference>
<evidence type="ECO:0000256" key="24">
    <source>
        <dbReference type="ARBA" id="ARBA00023212"/>
    </source>
</evidence>
<evidence type="ECO:0000256" key="30">
    <source>
        <dbReference type="ARBA" id="ARBA00048679"/>
    </source>
</evidence>
<reference evidence="35" key="1">
    <citation type="submission" date="2020-04" db="EMBL/GenBank/DDBJ databases">
        <authorList>
            <person name="Neveu A P."/>
        </authorList>
    </citation>
    <scope>NUCLEOTIDE SEQUENCE</scope>
    <source>
        <tissue evidence="35">Whole embryo</tissue>
    </source>
</reference>
<dbReference type="CDD" id="cd08217">
    <property type="entry name" value="STKc_Nek2"/>
    <property type="match status" value="1"/>
</dbReference>
<evidence type="ECO:0000256" key="10">
    <source>
        <dbReference type="ARBA" id="ARBA00022527"/>
    </source>
</evidence>
<evidence type="ECO:0000256" key="25">
    <source>
        <dbReference type="ARBA" id="ARBA00023242"/>
    </source>
</evidence>